<dbReference type="Pfam" id="PF00072">
    <property type="entry name" value="Response_reg"/>
    <property type="match status" value="1"/>
</dbReference>
<keyword evidence="4" id="KW-1003">Cell membrane</keyword>
<comment type="catalytic activity">
    <reaction evidence="1">
        <text>ATP + protein L-histidine = ADP + protein N-phospho-L-histidine.</text>
        <dbReference type="EC" id="2.7.13.3"/>
    </reaction>
</comment>
<dbReference type="Gene3D" id="3.30.565.10">
    <property type="entry name" value="Histidine kinase-like ATPase, C-terminal domain"/>
    <property type="match status" value="1"/>
</dbReference>
<accession>A0A1T4WC01</accession>
<evidence type="ECO:0000259" key="11">
    <source>
        <dbReference type="PROSITE" id="PS50109"/>
    </source>
</evidence>
<dbReference type="PANTHER" id="PTHR43065:SF42">
    <property type="entry name" value="TWO-COMPONENT SENSOR PPRA"/>
    <property type="match status" value="1"/>
</dbReference>
<dbReference type="Gene3D" id="3.40.50.2300">
    <property type="match status" value="1"/>
</dbReference>
<dbReference type="EC" id="2.7.13.3" evidence="3"/>
<dbReference type="InterPro" id="IPR004358">
    <property type="entry name" value="Sig_transdc_His_kin-like_C"/>
</dbReference>
<proteinExistence type="predicted"/>
<dbReference type="InterPro" id="IPR003594">
    <property type="entry name" value="HATPase_dom"/>
</dbReference>
<feature type="domain" description="Response regulatory" evidence="12">
    <location>
        <begin position="501"/>
        <end position="621"/>
    </location>
</feature>
<dbReference type="Pfam" id="PF08269">
    <property type="entry name" value="dCache_2"/>
    <property type="match status" value="1"/>
</dbReference>
<dbReference type="SMART" id="SM00388">
    <property type="entry name" value="HisKA"/>
    <property type="match status" value="1"/>
</dbReference>
<evidence type="ECO:0000256" key="5">
    <source>
        <dbReference type="ARBA" id="ARBA00022553"/>
    </source>
</evidence>
<dbReference type="GO" id="GO:0000155">
    <property type="term" value="F:phosphorelay sensor kinase activity"/>
    <property type="evidence" value="ECO:0007669"/>
    <property type="project" value="InterPro"/>
</dbReference>
<evidence type="ECO:0000256" key="10">
    <source>
        <dbReference type="SAM" id="Phobius"/>
    </source>
</evidence>
<dbReference type="InterPro" id="IPR036097">
    <property type="entry name" value="HisK_dim/P_sf"/>
</dbReference>
<dbReference type="InterPro" id="IPR003661">
    <property type="entry name" value="HisK_dim/P_dom"/>
</dbReference>
<dbReference type="SUPFAM" id="SSF47384">
    <property type="entry name" value="Homodimeric domain of signal transducing histidine kinase"/>
    <property type="match status" value="1"/>
</dbReference>
<evidence type="ECO:0000256" key="7">
    <source>
        <dbReference type="ARBA" id="ARBA00022989"/>
    </source>
</evidence>
<dbReference type="PRINTS" id="PR00344">
    <property type="entry name" value="BCTRLSENSOR"/>
</dbReference>
<evidence type="ECO:0000256" key="9">
    <source>
        <dbReference type="PROSITE-ProRule" id="PRU00169"/>
    </source>
</evidence>
<dbReference type="CDD" id="cd00082">
    <property type="entry name" value="HisKA"/>
    <property type="match status" value="1"/>
</dbReference>
<dbReference type="Gene3D" id="1.10.287.130">
    <property type="match status" value="1"/>
</dbReference>
<dbReference type="InterPro" id="IPR036890">
    <property type="entry name" value="HATPase_C_sf"/>
</dbReference>
<dbReference type="SUPFAM" id="SSF52172">
    <property type="entry name" value="CheY-like"/>
    <property type="match status" value="1"/>
</dbReference>
<dbReference type="InterPro" id="IPR033480">
    <property type="entry name" value="sCache_2"/>
</dbReference>
<protein>
    <recommendedName>
        <fullName evidence="3">histidine kinase</fullName>
        <ecNumber evidence="3">2.7.13.3</ecNumber>
    </recommendedName>
</protein>
<dbReference type="Gene3D" id="3.30.450.20">
    <property type="entry name" value="PAS domain"/>
    <property type="match status" value="1"/>
</dbReference>
<keyword evidence="14" id="KW-1185">Reference proteome</keyword>
<evidence type="ECO:0000256" key="4">
    <source>
        <dbReference type="ARBA" id="ARBA00022475"/>
    </source>
</evidence>
<feature type="domain" description="Histidine kinase" evidence="11">
    <location>
        <begin position="257"/>
        <end position="480"/>
    </location>
</feature>
<dbReference type="PROSITE" id="PS50110">
    <property type="entry name" value="RESPONSE_REGULATORY"/>
    <property type="match status" value="1"/>
</dbReference>
<sequence length="626" mass="69884">MLQRNPTIARRITLLVLIMVCSSASIGIAYIYFMERVQQKIIQESRQATLEGYKRTLATSIHSVSAQLGAMLEDVPGELSPEALRHATEEMRYGEDGYYFIYDMNGINIAHPLHSEFKGVSRLHHKDPYGKEYIAELTKKASSGGGFVKYWFAKPGQAYPSQKLVYSERIPGTSYWIATGFYIDSITHEQDELSEKLHSHMYRAIIMVVVGTLAVLAVVIVPVSLHMVGSIIEPWRQMERGLHQAQKMEAIGVFAGGIAHDFNNILGAIISCGELALAETRGDSSINEDLRRILHAANRGKTIVRRLRAFGAPNKGKKRPVHPGRVLEECLQLLRTFIPPTVTVQVYNRCRSALISADPDQYLQIIMNLCTNAVQAMSGGRGTLRLDLFVRDVGSREAEARGISNRHYVVLEVRDTGHGIAPSALEKIFDPFFTTRKYEGGTGLGLSVVESIVRNSHGDIRVASTVGEGTTFSVLMPYAGNSMEKDVPVRQENVHCEGTERIMLVDDDEDMAYPVQKLFERCGYQVAVFSSGVDALSAFRAKPEDYDLLLTDQLMPHMTGTELIRVVRTLRPELPTILYSGFEGEGYSSASDADWKKQGVSRFFRKPFDTYELCKVARELLDENTT</sequence>
<dbReference type="InterPro" id="IPR004010">
    <property type="entry name" value="Double_Cache_2"/>
</dbReference>
<reference evidence="13 14" key="1">
    <citation type="submission" date="2017-02" db="EMBL/GenBank/DDBJ databases">
        <authorList>
            <person name="Peterson S.W."/>
        </authorList>
    </citation>
    <scope>NUCLEOTIDE SEQUENCE [LARGE SCALE GENOMIC DNA]</scope>
    <source>
        <strain evidence="13 14">DSM 18034</strain>
    </source>
</reference>
<dbReference type="EMBL" id="FUYA01000006">
    <property type="protein sequence ID" value="SKA74813.1"/>
    <property type="molecule type" value="Genomic_DNA"/>
</dbReference>
<organism evidence="13 14">
    <name type="scientific">Desulfobaculum bizertense DSM 18034</name>
    <dbReference type="NCBI Taxonomy" id="1121442"/>
    <lineage>
        <taxon>Bacteria</taxon>
        <taxon>Pseudomonadati</taxon>
        <taxon>Thermodesulfobacteriota</taxon>
        <taxon>Desulfovibrionia</taxon>
        <taxon>Desulfovibrionales</taxon>
        <taxon>Desulfovibrionaceae</taxon>
        <taxon>Desulfobaculum</taxon>
    </lineage>
</organism>
<keyword evidence="7 10" id="KW-1133">Transmembrane helix</keyword>
<keyword evidence="8 10" id="KW-0472">Membrane</keyword>
<dbReference type="SUPFAM" id="SSF55874">
    <property type="entry name" value="ATPase domain of HSP90 chaperone/DNA topoisomerase II/histidine kinase"/>
    <property type="match status" value="1"/>
</dbReference>
<evidence type="ECO:0000313" key="14">
    <source>
        <dbReference type="Proteomes" id="UP000189733"/>
    </source>
</evidence>
<dbReference type="Proteomes" id="UP000189733">
    <property type="component" value="Unassembled WGS sequence"/>
</dbReference>
<dbReference type="GO" id="GO:0005886">
    <property type="term" value="C:plasma membrane"/>
    <property type="evidence" value="ECO:0007669"/>
    <property type="project" value="UniProtKB-SubCell"/>
</dbReference>
<dbReference type="AlphaFoldDB" id="A0A1T4WC01"/>
<dbReference type="PANTHER" id="PTHR43065">
    <property type="entry name" value="SENSOR HISTIDINE KINASE"/>
    <property type="match status" value="1"/>
</dbReference>
<dbReference type="Pfam" id="PF02518">
    <property type="entry name" value="HATPase_c"/>
    <property type="match status" value="1"/>
</dbReference>
<dbReference type="OrthoDB" id="9813024at2"/>
<evidence type="ECO:0000256" key="1">
    <source>
        <dbReference type="ARBA" id="ARBA00000085"/>
    </source>
</evidence>
<evidence type="ECO:0000313" key="13">
    <source>
        <dbReference type="EMBL" id="SKA74813.1"/>
    </source>
</evidence>
<dbReference type="CDD" id="cd00156">
    <property type="entry name" value="REC"/>
    <property type="match status" value="1"/>
</dbReference>
<dbReference type="SMART" id="SM01049">
    <property type="entry name" value="Cache_2"/>
    <property type="match status" value="1"/>
</dbReference>
<evidence type="ECO:0000259" key="12">
    <source>
        <dbReference type="PROSITE" id="PS50110"/>
    </source>
</evidence>
<dbReference type="PROSITE" id="PS50109">
    <property type="entry name" value="HIS_KIN"/>
    <property type="match status" value="1"/>
</dbReference>
<evidence type="ECO:0000256" key="8">
    <source>
        <dbReference type="ARBA" id="ARBA00023136"/>
    </source>
</evidence>
<evidence type="ECO:0000256" key="3">
    <source>
        <dbReference type="ARBA" id="ARBA00012438"/>
    </source>
</evidence>
<name>A0A1T4WC01_9BACT</name>
<evidence type="ECO:0000256" key="6">
    <source>
        <dbReference type="ARBA" id="ARBA00022692"/>
    </source>
</evidence>
<dbReference type="SMART" id="SM00387">
    <property type="entry name" value="HATPase_c"/>
    <property type="match status" value="1"/>
</dbReference>
<comment type="subcellular location">
    <subcellularLocation>
        <location evidence="2">Cell membrane</location>
        <topology evidence="2">Multi-pass membrane protein</topology>
    </subcellularLocation>
</comment>
<dbReference type="STRING" id="1121442.SAMN02745702_02045"/>
<dbReference type="InterPro" id="IPR005467">
    <property type="entry name" value="His_kinase_dom"/>
</dbReference>
<feature type="transmembrane region" description="Helical" evidence="10">
    <location>
        <begin position="12"/>
        <end position="33"/>
    </location>
</feature>
<keyword evidence="5 9" id="KW-0597">Phosphoprotein</keyword>
<dbReference type="SMART" id="SM00448">
    <property type="entry name" value="REC"/>
    <property type="match status" value="1"/>
</dbReference>
<keyword evidence="6 10" id="KW-0812">Transmembrane</keyword>
<dbReference type="InterPro" id="IPR011006">
    <property type="entry name" value="CheY-like_superfamily"/>
</dbReference>
<feature type="modified residue" description="4-aspartylphosphate" evidence="9">
    <location>
        <position position="552"/>
    </location>
</feature>
<gene>
    <name evidence="13" type="ORF">SAMN02745702_02045</name>
</gene>
<dbReference type="InterPro" id="IPR001789">
    <property type="entry name" value="Sig_transdc_resp-reg_receiver"/>
</dbReference>
<dbReference type="RefSeq" id="WP_078685322.1">
    <property type="nucleotide sequence ID" value="NZ_FUYA01000006.1"/>
</dbReference>
<evidence type="ECO:0000256" key="2">
    <source>
        <dbReference type="ARBA" id="ARBA00004651"/>
    </source>
</evidence>
<feature type="transmembrane region" description="Helical" evidence="10">
    <location>
        <begin position="204"/>
        <end position="228"/>
    </location>
</feature>